<dbReference type="AlphaFoldDB" id="A0A6A5K5S3"/>
<evidence type="ECO:0000313" key="1">
    <source>
        <dbReference type="EMBL" id="KAF1831436.1"/>
    </source>
</evidence>
<proteinExistence type="predicted"/>
<sequence length="62" mass="6179">MSKKTHIVDANLGVSGGIASKSTCDCGCARAANLGVSGGVAGKLTCDCGCARRLLTLVRLVV</sequence>
<accession>A0A6A5K5S3</accession>
<reference evidence="1" key="1">
    <citation type="submission" date="2020-01" db="EMBL/GenBank/DDBJ databases">
        <authorList>
            <consortium name="DOE Joint Genome Institute"/>
            <person name="Haridas S."/>
            <person name="Albert R."/>
            <person name="Binder M."/>
            <person name="Bloem J."/>
            <person name="Labutti K."/>
            <person name="Salamov A."/>
            <person name="Andreopoulos B."/>
            <person name="Baker S.E."/>
            <person name="Barry K."/>
            <person name="Bills G."/>
            <person name="Bluhm B.H."/>
            <person name="Cannon C."/>
            <person name="Castanera R."/>
            <person name="Culley D.E."/>
            <person name="Daum C."/>
            <person name="Ezra D."/>
            <person name="Gonzalez J.B."/>
            <person name="Henrissat B."/>
            <person name="Kuo A."/>
            <person name="Liang C."/>
            <person name="Lipzen A."/>
            <person name="Lutzoni F."/>
            <person name="Magnuson J."/>
            <person name="Mondo S."/>
            <person name="Nolan M."/>
            <person name="Ohm R."/>
            <person name="Pangilinan J."/>
            <person name="Park H.-J."/>
            <person name="Ramirez L."/>
            <person name="Alfaro M."/>
            <person name="Sun H."/>
            <person name="Tritt A."/>
            <person name="Yoshinaga Y."/>
            <person name="Zwiers L.-H."/>
            <person name="Turgeon B.G."/>
            <person name="Goodwin S.B."/>
            <person name="Spatafora J.W."/>
            <person name="Crous P.W."/>
            <person name="Grigoriev I.V."/>
        </authorList>
    </citation>
    <scope>NUCLEOTIDE SEQUENCE</scope>
    <source>
        <strain evidence="1">P77</strain>
    </source>
</reference>
<organism evidence="1 2">
    <name type="scientific">Decorospora gaudefroyi</name>
    <dbReference type="NCBI Taxonomy" id="184978"/>
    <lineage>
        <taxon>Eukaryota</taxon>
        <taxon>Fungi</taxon>
        <taxon>Dikarya</taxon>
        <taxon>Ascomycota</taxon>
        <taxon>Pezizomycotina</taxon>
        <taxon>Dothideomycetes</taxon>
        <taxon>Pleosporomycetidae</taxon>
        <taxon>Pleosporales</taxon>
        <taxon>Pleosporineae</taxon>
        <taxon>Pleosporaceae</taxon>
        <taxon>Decorospora</taxon>
    </lineage>
</organism>
<protein>
    <submittedName>
        <fullName evidence="1">Uncharacterized protein</fullName>
    </submittedName>
</protein>
<dbReference type="Proteomes" id="UP000800040">
    <property type="component" value="Unassembled WGS sequence"/>
</dbReference>
<name>A0A6A5K5S3_9PLEO</name>
<gene>
    <name evidence="1" type="ORF">BDW02DRAFT_56015</name>
</gene>
<dbReference type="EMBL" id="ML975364">
    <property type="protein sequence ID" value="KAF1831436.1"/>
    <property type="molecule type" value="Genomic_DNA"/>
</dbReference>
<keyword evidence="2" id="KW-1185">Reference proteome</keyword>
<evidence type="ECO:0000313" key="2">
    <source>
        <dbReference type="Proteomes" id="UP000800040"/>
    </source>
</evidence>